<comment type="caution">
    <text evidence="2">The sequence shown here is derived from an EMBL/GenBank/DDBJ whole genome shotgun (WGS) entry which is preliminary data.</text>
</comment>
<evidence type="ECO:0000313" key="3">
    <source>
        <dbReference type="Proteomes" id="UP000803884"/>
    </source>
</evidence>
<organism evidence="2 3">
    <name type="scientific">Cladosporium halotolerans</name>
    <dbReference type="NCBI Taxonomy" id="1052096"/>
    <lineage>
        <taxon>Eukaryota</taxon>
        <taxon>Fungi</taxon>
        <taxon>Dikarya</taxon>
        <taxon>Ascomycota</taxon>
        <taxon>Pezizomycotina</taxon>
        <taxon>Dothideomycetes</taxon>
        <taxon>Dothideomycetidae</taxon>
        <taxon>Cladosporiales</taxon>
        <taxon>Cladosporiaceae</taxon>
        <taxon>Cladosporium</taxon>
    </lineage>
</organism>
<feature type="region of interest" description="Disordered" evidence="1">
    <location>
        <begin position="25"/>
        <end position="154"/>
    </location>
</feature>
<name>A0AB34KTG0_9PEZI</name>
<sequence length="616" mass="67175">MAPASRKFRPQSARLDILSVMAATAHYQRSSSPTDSLSPCREDFPHDQRKRPLQSTNEESQSSQPTTTGPDEDDWFQNETACPTTSASRIDVEAGTPGVQTNTQQQPASHVPEHKHSPPATPSHTSTPAREPRSLLSRSHRPANLSVDGTNGASSLPAYELKQAIRGTDPNQELSQVVVSTPASLSPERGRPRHRRTPALHLNDRSNSEISMGNQHSHHISVENGAIDDSDANSTQSVLRASRTKTARMPRRSSMNVFKRLDGKSPLHAELTGTVIEVPRAATAPNLDGTADDDDYQITEDEQERSRARHAHRHSAPSPSMPMPRESPTATLTEERASRPLSASDTITDQPNNTQAEGSVEDEESPMHLRVSALSPTLPAPSPIPEDSPHKYGLKDRMDTPDDATPPPAPDVEVSRARRRSSGFAIFNEARTLQSASSFLNGLSTARRRAESRAQSRNATDNSTSANTVVTSTSAYTSATPPFINLPTSATASTIHPYSSISHTALPQPATEADLDLNIDTTNRNLGHQFKSSGFAYAPPLSFTQIKCYRSHTRLLPSRNKYAQVECAVCHADDEGQFWSCSWCALRMCTRCRKTLESGGVAGLRERVRVAEIGVY</sequence>
<reference evidence="2 3" key="1">
    <citation type="journal article" date="2020" name="Microbiol. Resour. Announc.">
        <title>Draft Genome Sequence of a Cladosporium Species Isolated from the Mesophotic Ascidian Didemnum maculosum.</title>
        <authorList>
            <person name="Gioti A."/>
            <person name="Siaperas R."/>
            <person name="Nikolaivits E."/>
            <person name="Le Goff G."/>
            <person name="Ouazzani J."/>
            <person name="Kotoulas G."/>
            <person name="Topakas E."/>
        </authorList>
    </citation>
    <scope>NUCLEOTIDE SEQUENCE [LARGE SCALE GENOMIC DNA]</scope>
    <source>
        <strain evidence="2 3">TM138-S3</strain>
    </source>
</reference>
<accession>A0AB34KTG0</accession>
<feature type="compositionally biased region" description="Basic and acidic residues" evidence="1">
    <location>
        <begin position="387"/>
        <end position="400"/>
    </location>
</feature>
<dbReference type="EMBL" id="JAAQHG020000010">
    <property type="protein sequence ID" value="KAL1587417.1"/>
    <property type="molecule type" value="Genomic_DNA"/>
</dbReference>
<proteinExistence type="predicted"/>
<feature type="compositionally biased region" description="Polar residues" evidence="1">
    <location>
        <begin position="169"/>
        <end position="184"/>
    </location>
</feature>
<protein>
    <submittedName>
        <fullName evidence="2">Uncharacterized protein</fullName>
    </submittedName>
</protein>
<dbReference type="Proteomes" id="UP000803884">
    <property type="component" value="Unassembled WGS sequence"/>
</dbReference>
<feature type="region of interest" description="Disordered" evidence="1">
    <location>
        <begin position="448"/>
        <end position="467"/>
    </location>
</feature>
<feature type="compositionally biased region" description="Polar residues" evidence="1">
    <location>
        <begin position="27"/>
        <end position="37"/>
    </location>
</feature>
<feature type="region of interest" description="Disordered" evidence="1">
    <location>
        <begin position="300"/>
        <end position="418"/>
    </location>
</feature>
<evidence type="ECO:0000256" key="1">
    <source>
        <dbReference type="SAM" id="MobiDB-lite"/>
    </source>
</evidence>
<feature type="compositionally biased region" description="Polar residues" evidence="1">
    <location>
        <begin position="98"/>
        <end position="108"/>
    </location>
</feature>
<feature type="compositionally biased region" description="Polar residues" evidence="1">
    <location>
        <begin position="341"/>
        <end position="357"/>
    </location>
</feature>
<feature type="compositionally biased region" description="Low complexity" evidence="1">
    <location>
        <begin position="455"/>
        <end position="467"/>
    </location>
</feature>
<dbReference type="RefSeq" id="XP_069230522.1">
    <property type="nucleotide sequence ID" value="XM_069372347.1"/>
</dbReference>
<dbReference type="GeneID" id="96005185"/>
<evidence type="ECO:0000313" key="2">
    <source>
        <dbReference type="EMBL" id="KAL1587417.1"/>
    </source>
</evidence>
<keyword evidence="3" id="KW-1185">Reference proteome</keyword>
<feature type="compositionally biased region" description="Polar residues" evidence="1">
    <location>
        <begin position="53"/>
        <end position="69"/>
    </location>
</feature>
<feature type="region of interest" description="Disordered" evidence="1">
    <location>
        <begin position="168"/>
        <end position="198"/>
    </location>
</feature>
<gene>
    <name evidence="2" type="ORF">WHR41_03741</name>
</gene>
<dbReference type="AlphaFoldDB" id="A0AB34KTG0"/>
<feature type="compositionally biased region" description="Polar residues" evidence="1">
    <location>
        <begin position="77"/>
        <end position="88"/>
    </location>
</feature>